<proteinExistence type="predicted"/>
<dbReference type="InterPro" id="IPR036249">
    <property type="entry name" value="Thioredoxin-like_sf"/>
</dbReference>
<dbReference type="SUPFAM" id="SSF52833">
    <property type="entry name" value="Thioredoxin-like"/>
    <property type="match status" value="1"/>
</dbReference>
<gene>
    <name evidence="2" type="ORF">RM531_02555</name>
</gene>
<evidence type="ECO:0000313" key="2">
    <source>
        <dbReference type="EMBL" id="MDT0617344.1"/>
    </source>
</evidence>
<dbReference type="Gene3D" id="1.10.472.60">
    <property type="entry name" value="putative protein disulfide isomerase domain"/>
    <property type="match status" value="1"/>
</dbReference>
<reference evidence="2 3" key="1">
    <citation type="submission" date="2023-09" db="EMBL/GenBank/DDBJ databases">
        <authorList>
            <person name="Rey-Velasco X."/>
        </authorList>
    </citation>
    <scope>NUCLEOTIDE SEQUENCE [LARGE SCALE GENOMIC DNA]</scope>
    <source>
        <strain evidence="2 3">P385</strain>
    </source>
</reference>
<dbReference type="Proteomes" id="UP001259982">
    <property type="component" value="Unassembled WGS sequence"/>
</dbReference>
<dbReference type="PANTHER" id="PTHR13887:SF54">
    <property type="entry name" value="DSBA FAMILY PROTEIN"/>
    <property type="match status" value="1"/>
</dbReference>
<dbReference type="CDD" id="cd03025">
    <property type="entry name" value="DsbA_FrnE_like"/>
    <property type="match status" value="1"/>
</dbReference>
<organism evidence="2 3">
    <name type="scientific">Spectribacter acetivorans</name>
    <dbReference type="NCBI Taxonomy" id="3075603"/>
    <lineage>
        <taxon>Bacteria</taxon>
        <taxon>Pseudomonadati</taxon>
        <taxon>Pseudomonadota</taxon>
        <taxon>Gammaproteobacteria</taxon>
        <taxon>Salinisphaerales</taxon>
        <taxon>Salinisphaeraceae</taxon>
        <taxon>Spectribacter</taxon>
    </lineage>
</organism>
<evidence type="ECO:0000313" key="3">
    <source>
        <dbReference type="Proteomes" id="UP001259982"/>
    </source>
</evidence>
<dbReference type="Gene3D" id="3.40.30.10">
    <property type="entry name" value="Glutaredoxin"/>
    <property type="match status" value="1"/>
</dbReference>
<dbReference type="PANTHER" id="PTHR13887">
    <property type="entry name" value="GLUTATHIONE S-TRANSFERASE KAPPA"/>
    <property type="match status" value="1"/>
</dbReference>
<accession>A0ABU3B4G5</accession>
<protein>
    <submittedName>
        <fullName evidence="2">DsbA family protein</fullName>
    </submittedName>
</protein>
<dbReference type="EMBL" id="JAVRHY010000002">
    <property type="protein sequence ID" value="MDT0617344.1"/>
    <property type="molecule type" value="Genomic_DNA"/>
</dbReference>
<feature type="domain" description="DSBA-like thioredoxin" evidence="1">
    <location>
        <begin position="11"/>
        <end position="201"/>
    </location>
</feature>
<dbReference type="RefSeq" id="WP_311657064.1">
    <property type="nucleotide sequence ID" value="NZ_JAVRHY010000002.1"/>
</dbReference>
<evidence type="ECO:0000259" key="1">
    <source>
        <dbReference type="Pfam" id="PF01323"/>
    </source>
</evidence>
<comment type="caution">
    <text evidence="2">The sequence shown here is derived from an EMBL/GenBank/DDBJ whole genome shotgun (WGS) entry which is preliminary data.</text>
</comment>
<sequence>MTDASLLYIADPMCSWCYGFGPEMRRLVAAYGDRIGVELIAGGLYPGNAMVLPPGQRRWVLHHWAEVQAHTGLTFDFDAAMPEGFVYDTEPACRAVVAMRRLAPDMALAYFDRLQGAFYRQARDLTDDAVLIELAGNLAPDADAFAACLNDPDTREATQEDFHRRHQFGVRGMPAVIISDARGYKRLTEGYQPFDTLRKRLEKRLTRV</sequence>
<dbReference type="InterPro" id="IPR001853">
    <property type="entry name" value="DSBA-like_thioredoxin_dom"/>
</dbReference>
<keyword evidence="3" id="KW-1185">Reference proteome</keyword>
<name>A0ABU3B4G5_9GAMM</name>
<dbReference type="Pfam" id="PF01323">
    <property type="entry name" value="DSBA"/>
    <property type="match status" value="1"/>
</dbReference>